<dbReference type="InterPro" id="IPR000792">
    <property type="entry name" value="Tscrpt_reg_LuxR_C"/>
</dbReference>
<proteinExistence type="predicted"/>
<feature type="modified residue" description="4-aspartylphosphate" evidence="4">
    <location>
        <position position="65"/>
    </location>
</feature>
<dbReference type="PRINTS" id="PR00038">
    <property type="entry name" value="HTHLUXR"/>
</dbReference>
<accession>A0ABW4KRL7</accession>
<evidence type="ECO:0000256" key="2">
    <source>
        <dbReference type="ARBA" id="ARBA00023125"/>
    </source>
</evidence>
<dbReference type="SMART" id="SM00448">
    <property type="entry name" value="REC"/>
    <property type="match status" value="1"/>
</dbReference>
<dbReference type="PROSITE" id="PS50110">
    <property type="entry name" value="RESPONSE_REGULATORY"/>
    <property type="match status" value="1"/>
</dbReference>
<evidence type="ECO:0000256" key="4">
    <source>
        <dbReference type="PROSITE-ProRule" id="PRU00169"/>
    </source>
</evidence>
<keyword evidence="3" id="KW-0804">Transcription</keyword>
<keyword evidence="8" id="KW-1185">Reference proteome</keyword>
<dbReference type="PROSITE" id="PS00622">
    <property type="entry name" value="HTH_LUXR_1"/>
    <property type="match status" value="1"/>
</dbReference>
<protein>
    <submittedName>
        <fullName evidence="7">Response regulator transcription factor</fullName>
    </submittedName>
</protein>
<evidence type="ECO:0000256" key="3">
    <source>
        <dbReference type="ARBA" id="ARBA00023163"/>
    </source>
</evidence>
<name>A0ABW4KRL7_9BURK</name>
<dbReference type="RefSeq" id="WP_147914580.1">
    <property type="nucleotide sequence ID" value="NZ_JBHUEJ010000018.1"/>
</dbReference>
<dbReference type="PROSITE" id="PS50043">
    <property type="entry name" value="HTH_LUXR_2"/>
    <property type="match status" value="1"/>
</dbReference>
<dbReference type="CDD" id="cd17537">
    <property type="entry name" value="REC_FixJ"/>
    <property type="match status" value="1"/>
</dbReference>
<evidence type="ECO:0000256" key="1">
    <source>
        <dbReference type="ARBA" id="ARBA00023015"/>
    </source>
</evidence>
<dbReference type="Gene3D" id="1.10.10.10">
    <property type="entry name" value="Winged helix-like DNA-binding domain superfamily/Winged helix DNA-binding domain"/>
    <property type="match status" value="1"/>
</dbReference>
<dbReference type="SUPFAM" id="SSF46894">
    <property type="entry name" value="C-terminal effector domain of the bipartite response regulators"/>
    <property type="match status" value="1"/>
</dbReference>
<organism evidence="7 8">
    <name type="scientific">Ottowia flava</name>
    <dbReference type="NCBI Taxonomy" id="2675430"/>
    <lineage>
        <taxon>Bacteria</taxon>
        <taxon>Pseudomonadati</taxon>
        <taxon>Pseudomonadota</taxon>
        <taxon>Betaproteobacteria</taxon>
        <taxon>Burkholderiales</taxon>
        <taxon>Comamonadaceae</taxon>
        <taxon>Ottowia</taxon>
    </lineage>
</organism>
<dbReference type="Pfam" id="PF00196">
    <property type="entry name" value="GerE"/>
    <property type="match status" value="1"/>
</dbReference>
<dbReference type="SUPFAM" id="SSF52172">
    <property type="entry name" value="CheY-like"/>
    <property type="match status" value="1"/>
</dbReference>
<sequence>MTSERLSADPHPWQIHLVDDDAAFRRSLVFLLESMGWDAVGHACANDYLGDGLIHVEHTGCLLLDVRMPGMSGLELQQTLLAREIQLPIVFLTGHGDVELAVQAMKNGAFDFLEKPFKDQRLLDIVSAALRQREAERAVHARSRQASDRLARLSPREAEVARLVARGLPNKLVARELGISEKTVHIHRQHVMEKAEIGSAAELARLMLSSDPTALD</sequence>
<dbReference type="SMART" id="SM00421">
    <property type="entry name" value="HTH_LUXR"/>
    <property type="match status" value="1"/>
</dbReference>
<dbReference type="CDD" id="cd06170">
    <property type="entry name" value="LuxR_C_like"/>
    <property type="match status" value="1"/>
</dbReference>
<dbReference type="InterPro" id="IPR011006">
    <property type="entry name" value="CheY-like_superfamily"/>
</dbReference>
<evidence type="ECO:0000259" key="5">
    <source>
        <dbReference type="PROSITE" id="PS50043"/>
    </source>
</evidence>
<comment type="caution">
    <text evidence="7">The sequence shown here is derived from an EMBL/GenBank/DDBJ whole genome shotgun (WGS) entry which is preliminary data.</text>
</comment>
<evidence type="ECO:0000313" key="7">
    <source>
        <dbReference type="EMBL" id="MFD1710685.1"/>
    </source>
</evidence>
<dbReference type="Gene3D" id="3.40.50.2300">
    <property type="match status" value="1"/>
</dbReference>
<feature type="domain" description="HTH luxR-type" evidence="5">
    <location>
        <begin position="146"/>
        <end position="211"/>
    </location>
</feature>
<dbReference type="InterPro" id="IPR016032">
    <property type="entry name" value="Sig_transdc_resp-reg_C-effctor"/>
</dbReference>
<evidence type="ECO:0000259" key="6">
    <source>
        <dbReference type="PROSITE" id="PS50110"/>
    </source>
</evidence>
<feature type="domain" description="Response regulatory" evidence="6">
    <location>
        <begin position="14"/>
        <end position="130"/>
    </location>
</feature>
<gene>
    <name evidence="7" type="ORF">ACFSF0_08725</name>
</gene>
<keyword evidence="1" id="KW-0805">Transcription regulation</keyword>
<reference evidence="8" key="1">
    <citation type="journal article" date="2019" name="Int. J. Syst. Evol. Microbiol.">
        <title>The Global Catalogue of Microorganisms (GCM) 10K type strain sequencing project: providing services to taxonomists for standard genome sequencing and annotation.</title>
        <authorList>
            <consortium name="The Broad Institute Genomics Platform"/>
            <consortium name="The Broad Institute Genome Sequencing Center for Infectious Disease"/>
            <person name="Wu L."/>
            <person name="Ma J."/>
        </authorList>
    </citation>
    <scope>NUCLEOTIDE SEQUENCE [LARGE SCALE GENOMIC DNA]</scope>
    <source>
        <strain evidence="8">LMG 29247</strain>
    </source>
</reference>
<dbReference type="PANTHER" id="PTHR44688:SF16">
    <property type="entry name" value="DNA-BINDING TRANSCRIPTIONAL ACTIVATOR DEVR_DOSR"/>
    <property type="match status" value="1"/>
</dbReference>
<dbReference type="Proteomes" id="UP001597304">
    <property type="component" value="Unassembled WGS sequence"/>
</dbReference>
<dbReference type="EMBL" id="JBHUEJ010000018">
    <property type="protein sequence ID" value="MFD1710685.1"/>
    <property type="molecule type" value="Genomic_DNA"/>
</dbReference>
<keyword evidence="2" id="KW-0238">DNA-binding</keyword>
<dbReference type="InterPro" id="IPR001789">
    <property type="entry name" value="Sig_transdc_resp-reg_receiver"/>
</dbReference>
<dbReference type="InterPro" id="IPR036388">
    <property type="entry name" value="WH-like_DNA-bd_sf"/>
</dbReference>
<dbReference type="Pfam" id="PF00072">
    <property type="entry name" value="Response_reg"/>
    <property type="match status" value="1"/>
</dbReference>
<dbReference type="PANTHER" id="PTHR44688">
    <property type="entry name" value="DNA-BINDING TRANSCRIPTIONAL ACTIVATOR DEVR_DOSR"/>
    <property type="match status" value="1"/>
</dbReference>
<keyword evidence="4" id="KW-0597">Phosphoprotein</keyword>
<evidence type="ECO:0000313" key="8">
    <source>
        <dbReference type="Proteomes" id="UP001597304"/>
    </source>
</evidence>